<dbReference type="Proteomes" id="UP000076881">
    <property type="component" value="Unassembled WGS sequence"/>
</dbReference>
<name>A0A162JY83_CORDF</name>
<accession>A0A162JY83</accession>
<dbReference type="CDD" id="cd03139">
    <property type="entry name" value="GATase1_PfpI_2"/>
    <property type="match status" value="1"/>
</dbReference>
<dbReference type="PANTHER" id="PTHR43130">
    <property type="entry name" value="ARAC-FAMILY TRANSCRIPTIONAL REGULATOR"/>
    <property type="match status" value="1"/>
</dbReference>
<dbReference type="OrthoDB" id="543156at2759"/>
<dbReference type="SUPFAM" id="SSF52317">
    <property type="entry name" value="Class I glutamine amidotransferase-like"/>
    <property type="match status" value="1"/>
</dbReference>
<dbReference type="InterPro" id="IPR002818">
    <property type="entry name" value="DJ-1/PfpI"/>
</dbReference>
<dbReference type="EMBL" id="AZHF01000005">
    <property type="protein sequence ID" value="OAA75242.1"/>
    <property type="molecule type" value="Genomic_DNA"/>
</dbReference>
<dbReference type="Pfam" id="PF01965">
    <property type="entry name" value="DJ-1_PfpI"/>
    <property type="match status" value="1"/>
</dbReference>
<feature type="domain" description="DJ-1/PfpI" evidence="1">
    <location>
        <begin position="86"/>
        <end position="210"/>
    </location>
</feature>
<organism evidence="2 3">
    <name type="scientific">Akanthomyces lecanii RCEF 1005</name>
    <dbReference type="NCBI Taxonomy" id="1081108"/>
    <lineage>
        <taxon>Eukaryota</taxon>
        <taxon>Fungi</taxon>
        <taxon>Dikarya</taxon>
        <taxon>Ascomycota</taxon>
        <taxon>Pezizomycotina</taxon>
        <taxon>Sordariomycetes</taxon>
        <taxon>Hypocreomycetidae</taxon>
        <taxon>Hypocreales</taxon>
        <taxon>Cordycipitaceae</taxon>
        <taxon>Akanthomyces</taxon>
        <taxon>Cordyceps confragosa</taxon>
    </lineage>
</organism>
<dbReference type="STRING" id="1081108.A0A162JY83"/>
<comment type="caution">
    <text evidence="2">The sequence shown here is derived from an EMBL/GenBank/DDBJ whole genome shotgun (WGS) entry which is preliminary data.</text>
</comment>
<dbReference type="PANTHER" id="PTHR43130:SF15">
    <property type="entry name" value="THIJ_PFPI FAMILY PROTEIN (AFU_ORTHOLOGUE AFUA_5G14240)"/>
    <property type="match status" value="1"/>
</dbReference>
<dbReference type="Gene3D" id="3.40.50.880">
    <property type="match status" value="1"/>
</dbReference>
<sequence length="249" mass="26439">MRFQQFSILAVAATAIGAPTTNSTTGSPPRNFGFVLYNSFDVLDIAGSIEPLFLLSSRQQLNLSIIAESMQPVLMQTAGGDKNSAGSHFQLSINPTHTFADPPPDIDVLFVPGGGGVRTGNISAAVDFVRATYPKVRYLITVCTGAGVAAKAGVLDGKRATTNKAAWAEITPLGKNVQWTSPARWVVDGNVWTASGVVSGIDLIFAFIEEFFGNDIAHRIQGATEHKRTVDPCDDPFAAWNNVTASGHC</sequence>
<evidence type="ECO:0000259" key="1">
    <source>
        <dbReference type="Pfam" id="PF01965"/>
    </source>
</evidence>
<reference evidence="2 3" key="1">
    <citation type="journal article" date="2016" name="Genome Biol. Evol.">
        <title>Divergent and convergent evolution of fungal pathogenicity.</title>
        <authorList>
            <person name="Shang Y."/>
            <person name="Xiao G."/>
            <person name="Zheng P."/>
            <person name="Cen K."/>
            <person name="Zhan S."/>
            <person name="Wang C."/>
        </authorList>
    </citation>
    <scope>NUCLEOTIDE SEQUENCE [LARGE SCALE GENOMIC DNA]</scope>
    <source>
        <strain evidence="2 3">RCEF 1005</strain>
    </source>
</reference>
<dbReference type="InterPro" id="IPR052158">
    <property type="entry name" value="INH-QAR"/>
</dbReference>
<evidence type="ECO:0000313" key="3">
    <source>
        <dbReference type="Proteomes" id="UP000076881"/>
    </source>
</evidence>
<gene>
    <name evidence="2" type="ORF">LEL_07230</name>
</gene>
<proteinExistence type="predicted"/>
<keyword evidence="3" id="KW-1185">Reference proteome</keyword>
<protein>
    <submittedName>
        <fullName evidence="2">ThiJ/PfpI</fullName>
    </submittedName>
</protein>
<evidence type="ECO:0000313" key="2">
    <source>
        <dbReference type="EMBL" id="OAA75242.1"/>
    </source>
</evidence>
<dbReference type="InterPro" id="IPR029062">
    <property type="entry name" value="Class_I_gatase-like"/>
</dbReference>
<dbReference type="AlphaFoldDB" id="A0A162JY83"/>